<name>A0AAD1YS34_9LAMI</name>
<dbReference type="Proteomes" id="UP000834106">
    <property type="component" value="Chromosome 2"/>
</dbReference>
<dbReference type="PANTHER" id="PTHR14150">
    <property type="entry name" value="U3 SMALL NUCLEOLAR RNA-ASSOCIATED PROTEIN 14"/>
    <property type="match status" value="1"/>
</dbReference>
<feature type="compositionally biased region" description="Acidic residues" evidence="4">
    <location>
        <begin position="167"/>
        <end position="199"/>
    </location>
</feature>
<sequence length="751" mass="85786">MGILPRKSTTRRVRFILSFTASSRNQESLTLSPVDYKIWVPDCLPPGIIGVCPQNRRMTGLKRKVRDENNPSREKGREFKNRKRNHSSSRTKGKEQNRPRRGPRLPNALQKELNLLNPAVERGFSDGDEDINFDDTVGNDVYEYEEGVPEEESKKNKRFDPVDNYEYELPEDFEDENVASDEGEDDENEDNQKEDDNEADEGRHARMLQDITGLPGSAFDGKKKKKDLIVSEPYPESEYNPSRDILDGDGRISIHDLLDPLQGKSGFSKLRKNFHRIENKSMPIHTPIPKPDQERLERKAAYEQSKKDITKWEPLVKRNREAPTLYFDEDVDLGFSTVRGLKKRKEAADEEARLALEDYESSLKQLEGKGGEQSHDMGALSGRRVFGVPKKQVQETSKKLKTDNYYGDSDSEIDVETKEDEDCEQGNGNLSVREVNIDPDFLREESEISHDPVFKNFEDILKVPEPKANYEVGIFASDSWKKKQNLSDGNQQKKAANNNVGKSSVPGRPSKYDQTIEEEDDDDDADSGAEMVDGIISSGTKSTYELPSQEELTRRAFAGDDVEEEFENDKEAILNEENPEPEKPVLLPGWGQWTDIQKKKGLPSWMQQEHDMAKKKREEALKKRKDAHLNNVIISEKLDKKAEKLHTKTLPYPYTSKEVFEQSIRMPIGPEFNPVTAVGALNRPEVIKRAGVSIKPIQFQDVNPHEKVENRKRKGQKPSNDFEEQSSVIGLEEVSTSFTGLCVLFLYRFWT</sequence>
<feature type="region of interest" description="Disordered" evidence="4">
    <location>
        <begin position="481"/>
        <end position="550"/>
    </location>
</feature>
<feature type="compositionally biased region" description="Basic and acidic residues" evidence="4">
    <location>
        <begin position="392"/>
        <end position="402"/>
    </location>
</feature>
<evidence type="ECO:0000256" key="4">
    <source>
        <dbReference type="SAM" id="MobiDB-lite"/>
    </source>
</evidence>
<organism evidence="5 6">
    <name type="scientific">Fraxinus pennsylvanica</name>
    <dbReference type="NCBI Taxonomy" id="56036"/>
    <lineage>
        <taxon>Eukaryota</taxon>
        <taxon>Viridiplantae</taxon>
        <taxon>Streptophyta</taxon>
        <taxon>Embryophyta</taxon>
        <taxon>Tracheophyta</taxon>
        <taxon>Spermatophyta</taxon>
        <taxon>Magnoliopsida</taxon>
        <taxon>eudicotyledons</taxon>
        <taxon>Gunneridae</taxon>
        <taxon>Pentapetalae</taxon>
        <taxon>asterids</taxon>
        <taxon>lamiids</taxon>
        <taxon>Lamiales</taxon>
        <taxon>Oleaceae</taxon>
        <taxon>Oleeae</taxon>
        <taxon>Fraxinus</taxon>
    </lineage>
</organism>
<accession>A0AAD1YS34</accession>
<evidence type="ECO:0000313" key="6">
    <source>
        <dbReference type="Proteomes" id="UP000834106"/>
    </source>
</evidence>
<evidence type="ECO:0000256" key="2">
    <source>
        <dbReference type="ARBA" id="ARBA00022553"/>
    </source>
</evidence>
<keyword evidence="6" id="KW-1185">Reference proteome</keyword>
<feature type="compositionally biased region" description="Basic residues" evidence="4">
    <location>
        <begin position="80"/>
        <end position="91"/>
    </location>
</feature>
<feature type="region of interest" description="Disordered" evidence="4">
    <location>
        <begin position="701"/>
        <end position="726"/>
    </location>
</feature>
<feature type="compositionally biased region" description="Acidic residues" evidence="4">
    <location>
        <begin position="409"/>
        <end position="424"/>
    </location>
</feature>
<feature type="region of interest" description="Disordered" evidence="4">
    <location>
        <begin position="60"/>
        <end position="106"/>
    </location>
</feature>
<proteinExistence type="predicted"/>
<feature type="compositionally biased region" description="Polar residues" evidence="4">
    <location>
        <begin position="537"/>
        <end position="546"/>
    </location>
</feature>
<dbReference type="Pfam" id="PF04615">
    <property type="entry name" value="Utp14"/>
    <property type="match status" value="2"/>
</dbReference>
<dbReference type="EMBL" id="OU503037">
    <property type="protein sequence ID" value="CAI9755960.1"/>
    <property type="molecule type" value="Genomic_DNA"/>
</dbReference>
<keyword evidence="3" id="KW-0539">Nucleus</keyword>
<dbReference type="AlphaFoldDB" id="A0AAD1YS34"/>
<reference evidence="5" key="1">
    <citation type="submission" date="2023-05" db="EMBL/GenBank/DDBJ databases">
        <authorList>
            <person name="Huff M."/>
        </authorList>
    </citation>
    <scope>NUCLEOTIDE SEQUENCE</scope>
</reference>
<evidence type="ECO:0000313" key="5">
    <source>
        <dbReference type="EMBL" id="CAI9755960.1"/>
    </source>
</evidence>
<keyword evidence="2" id="KW-0597">Phosphoprotein</keyword>
<evidence type="ECO:0000256" key="3">
    <source>
        <dbReference type="ARBA" id="ARBA00023242"/>
    </source>
</evidence>
<feature type="region of interest" description="Disordered" evidence="4">
    <location>
        <begin position="366"/>
        <end position="432"/>
    </location>
</feature>
<feature type="compositionally biased region" description="Polar residues" evidence="4">
    <location>
        <begin position="486"/>
        <end position="502"/>
    </location>
</feature>
<gene>
    <name evidence="5" type="ORF">FPE_LOCUS3390</name>
</gene>
<dbReference type="GO" id="GO:0032040">
    <property type="term" value="C:small-subunit processome"/>
    <property type="evidence" value="ECO:0007669"/>
    <property type="project" value="InterPro"/>
</dbReference>
<feature type="region of interest" description="Disordered" evidence="4">
    <location>
        <begin position="167"/>
        <end position="245"/>
    </location>
</feature>
<feature type="compositionally biased region" description="Acidic residues" evidence="4">
    <location>
        <begin position="515"/>
        <end position="527"/>
    </location>
</feature>
<feature type="compositionally biased region" description="Basic and acidic residues" evidence="4">
    <location>
        <begin position="366"/>
        <end position="375"/>
    </location>
</feature>
<evidence type="ECO:0000256" key="1">
    <source>
        <dbReference type="ARBA" id="ARBA00004604"/>
    </source>
</evidence>
<dbReference type="GO" id="GO:0006364">
    <property type="term" value="P:rRNA processing"/>
    <property type="evidence" value="ECO:0007669"/>
    <property type="project" value="InterPro"/>
</dbReference>
<dbReference type="PANTHER" id="PTHR14150:SF12">
    <property type="entry name" value="U3 SMALL NUCLEOLAR RNA-ASSOCIATED PROTEIN 14 HOMOLOG A"/>
    <property type="match status" value="1"/>
</dbReference>
<comment type="subcellular location">
    <subcellularLocation>
        <location evidence="1">Nucleus</location>
        <location evidence="1">Nucleolus</location>
    </subcellularLocation>
</comment>
<dbReference type="InterPro" id="IPR006709">
    <property type="entry name" value="SSU_processome_Utp14"/>
</dbReference>
<protein>
    <submittedName>
        <fullName evidence="5">Uncharacterized protein</fullName>
    </submittedName>
</protein>
<feature type="compositionally biased region" description="Basic and acidic residues" evidence="4">
    <location>
        <begin position="65"/>
        <end position="79"/>
    </location>
</feature>